<organism evidence="2 3">
    <name type="scientific">Candidatus Filomicrobium marinum</name>
    <dbReference type="NCBI Taxonomy" id="1608628"/>
    <lineage>
        <taxon>Bacteria</taxon>
        <taxon>Pseudomonadati</taxon>
        <taxon>Pseudomonadota</taxon>
        <taxon>Alphaproteobacteria</taxon>
        <taxon>Hyphomicrobiales</taxon>
        <taxon>Hyphomicrobiaceae</taxon>
        <taxon>Filomicrobium</taxon>
    </lineage>
</organism>
<dbReference type="AlphaFoldDB" id="A0A0D6JHJ6"/>
<evidence type="ECO:0000313" key="2">
    <source>
        <dbReference type="EMBL" id="CPR20332.1"/>
    </source>
</evidence>
<reference evidence="3" key="1">
    <citation type="submission" date="2015-02" db="EMBL/GenBank/DDBJ databases">
        <authorList>
            <person name="Chooi Y.-H."/>
        </authorList>
    </citation>
    <scope>NUCLEOTIDE SEQUENCE [LARGE SCALE GENOMIC DNA]</scope>
    <source>
        <strain evidence="3">strain Y</strain>
    </source>
</reference>
<dbReference type="Pfam" id="PF24102">
    <property type="entry name" value="FLAD1_M"/>
    <property type="match status" value="1"/>
</dbReference>
<name>A0A0D6JHJ6_9HYPH</name>
<protein>
    <submittedName>
        <fullName evidence="2">Molybdenum cofactor biosynthesis protein</fullName>
    </submittedName>
</protein>
<dbReference type="PANTHER" id="PTHR13939">
    <property type="entry name" value="NICOTINAMIDE-NUCLEOTIDE AMIDOHYDROLASE PNCC"/>
    <property type="match status" value="1"/>
</dbReference>
<gene>
    <name evidence="2" type="ORF">YBN1229_v1_2563</name>
</gene>
<dbReference type="SMART" id="SM00852">
    <property type="entry name" value="MoCF_biosynth"/>
    <property type="match status" value="1"/>
</dbReference>
<dbReference type="KEGG" id="fil:BN1229_v1_3359"/>
<dbReference type="SUPFAM" id="SSF53218">
    <property type="entry name" value="Molybdenum cofactor biosynthesis proteins"/>
    <property type="match status" value="1"/>
</dbReference>
<feature type="domain" description="MoaB/Mog" evidence="1">
    <location>
        <begin position="20"/>
        <end position="182"/>
    </location>
</feature>
<proteinExistence type="predicted"/>
<sequence length="263" mass="28532">MTKTQANPDQATAKDEVTAAVLVIGDEILSGRTKDRNIGYLADHLTRSGIRLCEVRVVADEEEAIVAAVNALRAAYTYVFTTGGIGPTHDDITASAIAKAFGVPIDVDERALALMRPYYERRGLELTPSRLRMARIPEGARLIRNSISIAPGFQLDNVTVMAGVPEIMQVMLDDALQYLRTGARMLSESIVVAAPEGDIADMFAAHQAEFPDVAMGSYPKFVADGLRCELVLRSIDAEELEKAMISLRQKLADSGISFSKTES</sequence>
<dbReference type="OrthoDB" id="9801454at2"/>
<dbReference type="Proteomes" id="UP000033187">
    <property type="component" value="Chromosome 1"/>
</dbReference>
<accession>A0A0D6JHJ6</accession>
<evidence type="ECO:0000313" key="3">
    <source>
        <dbReference type="Proteomes" id="UP000033187"/>
    </source>
</evidence>
<dbReference type="PANTHER" id="PTHR13939:SF0">
    <property type="entry name" value="NMN AMIDOHYDROLASE-LIKE PROTEIN YFAY"/>
    <property type="match status" value="1"/>
</dbReference>
<dbReference type="InterPro" id="IPR036425">
    <property type="entry name" value="MoaB/Mog-like_dom_sf"/>
</dbReference>
<dbReference type="RefSeq" id="WP_046479147.1">
    <property type="nucleotide sequence ID" value="NZ_LN829118.1"/>
</dbReference>
<dbReference type="InterPro" id="IPR056596">
    <property type="entry name" value="FLAD1_M"/>
</dbReference>
<dbReference type="Pfam" id="PF00994">
    <property type="entry name" value="MoCF_biosynth"/>
    <property type="match status" value="1"/>
</dbReference>
<dbReference type="EMBL" id="LN829119">
    <property type="protein sequence ID" value="CPR20332.1"/>
    <property type="molecule type" value="Genomic_DNA"/>
</dbReference>
<dbReference type="Gene3D" id="3.40.980.10">
    <property type="entry name" value="MoaB/Mog-like domain"/>
    <property type="match status" value="1"/>
</dbReference>
<dbReference type="InterPro" id="IPR050101">
    <property type="entry name" value="CinA"/>
</dbReference>
<dbReference type="InterPro" id="IPR001453">
    <property type="entry name" value="MoaB/Mog_dom"/>
</dbReference>
<dbReference type="CDD" id="cd00885">
    <property type="entry name" value="cinA"/>
    <property type="match status" value="1"/>
</dbReference>
<evidence type="ECO:0000259" key="1">
    <source>
        <dbReference type="SMART" id="SM00852"/>
    </source>
</evidence>
<keyword evidence="3" id="KW-1185">Reference proteome</keyword>
<dbReference type="KEGG" id="fiy:BN1229_v1_2563"/>